<dbReference type="InterPro" id="IPR028082">
    <property type="entry name" value="Peripla_BP_I"/>
</dbReference>
<evidence type="ECO:0000313" key="8">
    <source>
        <dbReference type="EMBL" id="WXR74359.1"/>
    </source>
</evidence>
<dbReference type="RefSeq" id="WP_129244025.1">
    <property type="nucleotide sequence ID" value="NZ_CP148753.1"/>
</dbReference>
<dbReference type="AlphaFoldDB" id="A0A446CUJ0"/>
<dbReference type="EMBL" id="CP148753">
    <property type="protein sequence ID" value="WXR74359.1"/>
    <property type="molecule type" value="Genomic_DNA"/>
</dbReference>
<dbReference type="OrthoDB" id="7337537at2"/>
<dbReference type="Proteomes" id="UP001456224">
    <property type="component" value="Chromosome"/>
</dbReference>
<dbReference type="Gene3D" id="3.40.50.2300">
    <property type="match status" value="2"/>
</dbReference>
<evidence type="ECO:0000256" key="1">
    <source>
        <dbReference type="ARBA" id="ARBA00010062"/>
    </source>
</evidence>
<dbReference type="GO" id="GO:0006865">
    <property type="term" value="P:amino acid transport"/>
    <property type="evidence" value="ECO:0007669"/>
    <property type="project" value="UniProtKB-KW"/>
</dbReference>
<dbReference type="SUPFAM" id="SSF53822">
    <property type="entry name" value="Periplasmic binding protein-like I"/>
    <property type="match status" value="1"/>
</dbReference>
<dbReference type="PROSITE" id="PS51318">
    <property type="entry name" value="TAT"/>
    <property type="match status" value="1"/>
</dbReference>
<dbReference type="InterPro" id="IPR006311">
    <property type="entry name" value="TAT_signal"/>
</dbReference>
<dbReference type="InterPro" id="IPR000709">
    <property type="entry name" value="Leu_Ile_Val-bd"/>
</dbReference>
<feature type="chain" id="PRO_5019409003" evidence="5">
    <location>
        <begin position="35"/>
        <end position="405"/>
    </location>
</feature>
<dbReference type="EMBL" id="UFQC01000030">
    <property type="protein sequence ID" value="SSW71527.1"/>
    <property type="molecule type" value="Genomic_DNA"/>
</dbReference>
<evidence type="ECO:0000313" key="9">
    <source>
        <dbReference type="Proteomes" id="UP000289465"/>
    </source>
</evidence>
<dbReference type="CDD" id="cd06340">
    <property type="entry name" value="PBP1_ABC_ligand_binding-like"/>
    <property type="match status" value="1"/>
</dbReference>
<evidence type="ECO:0000256" key="2">
    <source>
        <dbReference type="ARBA" id="ARBA00022448"/>
    </source>
</evidence>
<protein>
    <submittedName>
        <fullName evidence="8">ABC transporter substrate-binding protein</fullName>
    </submittedName>
    <submittedName>
        <fullName evidence="7">Leucine-, isoleucine-, valine-, threonine-, and alanine-binding protein</fullName>
    </submittedName>
</protein>
<comment type="similarity">
    <text evidence="1">Belongs to the leucine-binding protein family.</text>
</comment>
<evidence type="ECO:0000259" key="6">
    <source>
        <dbReference type="Pfam" id="PF13458"/>
    </source>
</evidence>
<evidence type="ECO:0000313" key="10">
    <source>
        <dbReference type="Proteomes" id="UP001456224"/>
    </source>
</evidence>
<dbReference type="PANTHER" id="PTHR30483:SF37">
    <property type="entry name" value="ABC TRANSPORTER SUBSTRATE-BINDING PROTEIN"/>
    <property type="match status" value="1"/>
</dbReference>
<organism evidence="7 9">
    <name type="scientific">Achromobacter veterisilvae</name>
    <dbReference type="NCBI Taxonomy" id="2069367"/>
    <lineage>
        <taxon>Bacteria</taxon>
        <taxon>Pseudomonadati</taxon>
        <taxon>Pseudomonadota</taxon>
        <taxon>Betaproteobacteria</taxon>
        <taxon>Burkholderiales</taxon>
        <taxon>Alcaligenaceae</taxon>
        <taxon>Achromobacter</taxon>
    </lineage>
</organism>
<keyword evidence="10" id="KW-1185">Reference proteome</keyword>
<dbReference type="Pfam" id="PF13458">
    <property type="entry name" value="Peripla_BP_6"/>
    <property type="match status" value="1"/>
</dbReference>
<evidence type="ECO:0000256" key="3">
    <source>
        <dbReference type="ARBA" id="ARBA00022729"/>
    </source>
</evidence>
<proteinExistence type="inferred from homology"/>
<accession>A0A446CUJ0</accession>
<evidence type="ECO:0000256" key="5">
    <source>
        <dbReference type="SAM" id="SignalP"/>
    </source>
</evidence>
<dbReference type="PRINTS" id="PR00337">
    <property type="entry name" value="LEUILEVALBP"/>
</dbReference>
<dbReference type="PANTHER" id="PTHR30483">
    <property type="entry name" value="LEUCINE-SPECIFIC-BINDING PROTEIN"/>
    <property type="match status" value="1"/>
</dbReference>
<dbReference type="Proteomes" id="UP000289465">
    <property type="component" value="Unassembled WGS sequence"/>
</dbReference>
<feature type="signal peptide" evidence="5">
    <location>
        <begin position="1"/>
        <end position="34"/>
    </location>
</feature>
<sequence length="405" mass="42565">MKTPQQAIRRGRRDFVAGLGAAALAAGLPGRALAAPSEVNVGVILPLSGANAQFGINSRQGLELAADEINAAGGIKALGGAKLKLIVADATSQPTTAATVAQRLITQNRCVAIIGAYASSLTLAVSEVTERRGIPLLTMSFSDVLTERGFKHIFQVVSKGSVLGRAQYDYAASVVAGASEIKKIALLYEDTAYGTSQAVGVRNAAKAAGAQIVLDEAYPLGITDVTPLISKLRGSDAQIVFPISYLNDSLLIIRVMRQQRLTMPVVGGAAGYVIPDFAKALGQYSQAVLSIAPANYDQAPEYTERYRKRFGTFMPHEALEHAVCAGVLAQALEVAASDKPEAVSKALRAQKYDQGWAGVMSGGGVHFDASGLNTMAQPIMVQWQDNELVSVWPQALAKGRVISAA</sequence>
<keyword evidence="2" id="KW-0813">Transport</keyword>
<dbReference type="InterPro" id="IPR051010">
    <property type="entry name" value="BCAA_transport"/>
</dbReference>
<reference evidence="7 9" key="1">
    <citation type="submission" date="2018-07" db="EMBL/GenBank/DDBJ databases">
        <authorList>
            <person name="Peeters C."/>
        </authorList>
    </citation>
    <scope>NUCLEOTIDE SEQUENCE [LARGE SCALE GENOMIC DNA]</scope>
    <source>
        <strain evidence="7 9">LMG 30378</strain>
    </source>
</reference>
<name>A0A446CUJ0_9BURK</name>
<keyword evidence="3 5" id="KW-0732">Signal</keyword>
<dbReference type="InterPro" id="IPR028081">
    <property type="entry name" value="Leu-bd"/>
</dbReference>
<keyword evidence="4" id="KW-0029">Amino-acid transport</keyword>
<reference evidence="8 10" key="2">
    <citation type="submission" date="2024-03" db="EMBL/GenBank/DDBJ databases">
        <title>Reference genomes for the five species model microbial community.</title>
        <authorList>
            <person name="Padfield D."/>
        </authorList>
    </citation>
    <scope>NUCLEOTIDE SEQUENCE [LARGE SCALE GENOMIC DNA]</scope>
    <source>
        <strain evidence="8 10">AB1</strain>
    </source>
</reference>
<evidence type="ECO:0000256" key="4">
    <source>
        <dbReference type="ARBA" id="ARBA00022970"/>
    </source>
</evidence>
<gene>
    <name evidence="7" type="primary">braC_14</name>
    <name evidence="7" type="ORF">AVE30378_04617</name>
    <name evidence="8" type="ORF">WHX56_02380</name>
</gene>
<evidence type="ECO:0000313" key="7">
    <source>
        <dbReference type="EMBL" id="SSW71527.1"/>
    </source>
</evidence>
<feature type="domain" description="Leucine-binding protein" evidence="6">
    <location>
        <begin position="38"/>
        <end position="360"/>
    </location>
</feature>